<feature type="transmembrane region" description="Helical" evidence="1">
    <location>
        <begin position="271"/>
        <end position="290"/>
    </location>
</feature>
<keyword evidence="1" id="KW-0812">Transmembrane</keyword>
<name>A0A2V3ZWW8_9BACT</name>
<sequence length="297" mass="32913">MNQQKRAYTFALLAILCWSTVATAFKIALGGMDFLHLLLISSGTALIFLSVLLVLKNQLSNSFKVSKKHYFSSAILGLLNPFLYYLVLLKAYAILPAQFAMSLNYIWPITLVLLSIPLLKQKIGIKSILCILVSFTGVVVIANKGSFASLQMPDPFGVLLAVGSSIFWALYWIYNVRDKREEVAKLFLNFIFGFIYITLTIALFSNFTLPDTKPLLAGIYIGIVECGIAYVLWLKAMKLTSSTDKISHLVFLSPFASLIFINLILGESIYLSTLAGLVLIIAGIVLQKFVQKSNSIE</sequence>
<keyword evidence="1" id="KW-0472">Membrane</keyword>
<feature type="domain" description="EamA" evidence="2">
    <location>
        <begin position="156"/>
        <end position="286"/>
    </location>
</feature>
<dbReference type="SUPFAM" id="SSF103481">
    <property type="entry name" value="Multidrug resistance efflux transporter EmrE"/>
    <property type="match status" value="2"/>
</dbReference>
<dbReference type="Pfam" id="PF00892">
    <property type="entry name" value="EamA"/>
    <property type="match status" value="2"/>
</dbReference>
<dbReference type="PANTHER" id="PTHR22911:SF137">
    <property type="entry name" value="SOLUTE CARRIER FAMILY 35 MEMBER G2-RELATED"/>
    <property type="match status" value="1"/>
</dbReference>
<feature type="transmembrane region" description="Helical" evidence="1">
    <location>
        <begin position="155"/>
        <end position="174"/>
    </location>
</feature>
<evidence type="ECO:0000256" key="1">
    <source>
        <dbReference type="SAM" id="Phobius"/>
    </source>
</evidence>
<dbReference type="AlphaFoldDB" id="A0A2V3ZWW8"/>
<dbReference type="RefSeq" id="WP_110361192.1">
    <property type="nucleotide sequence ID" value="NZ_QFLI01000005.1"/>
</dbReference>
<feature type="transmembrane region" description="Helical" evidence="1">
    <location>
        <begin position="215"/>
        <end position="234"/>
    </location>
</feature>
<keyword evidence="1" id="KW-1133">Transmembrane helix</keyword>
<evidence type="ECO:0000313" key="4">
    <source>
        <dbReference type="Proteomes" id="UP000248079"/>
    </source>
</evidence>
<dbReference type="InterPro" id="IPR000620">
    <property type="entry name" value="EamA_dom"/>
</dbReference>
<accession>A0A2V3ZWW8</accession>
<comment type="caution">
    <text evidence="3">The sequence shown here is derived from an EMBL/GenBank/DDBJ whole genome shotgun (WGS) entry which is preliminary data.</text>
</comment>
<feature type="transmembrane region" description="Helical" evidence="1">
    <location>
        <begin position="246"/>
        <end position="265"/>
    </location>
</feature>
<dbReference type="Proteomes" id="UP000248079">
    <property type="component" value="Unassembled WGS sequence"/>
</dbReference>
<proteinExistence type="predicted"/>
<feature type="transmembrane region" description="Helical" evidence="1">
    <location>
        <begin position="123"/>
        <end position="143"/>
    </location>
</feature>
<keyword evidence="4" id="KW-1185">Reference proteome</keyword>
<dbReference type="PANTHER" id="PTHR22911">
    <property type="entry name" value="ACYL-MALONYL CONDENSING ENZYME-RELATED"/>
    <property type="match status" value="1"/>
</dbReference>
<dbReference type="EMBL" id="QFLI01000005">
    <property type="protein sequence ID" value="PXY00826.1"/>
    <property type="molecule type" value="Genomic_DNA"/>
</dbReference>
<feature type="transmembrane region" description="Helical" evidence="1">
    <location>
        <begin position="93"/>
        <end position="116"/>
    </location>
</feature>
<gene>
    <name evidence="3" type="ORF">DF185_13065</name>
</gene>
<organism evidence="3 4">
    <name type="scientific">Marinifilum breve</name>
    <dbReference type="NCBI Taxonomy" id="2184082"/>
    <lineage>
        <taxon>Bacteria</taxon>
        <taxon>Pseudomonadati</taxon>
        <taxon>Bacteroidota</taxon>
        <taxon>Bacteroidia</taxon>
        <taxon>Marinilabiliales</taxon>
        <taxon>Marinifilaceae</taxon>
    </lineage>
</organism>
<feature type="transmembrane region" description="Helical" evidence="1">
    <location>
        <begin position="70"/>
        <end position="87"/>
    </location>
</feature>
<dbReference type="InterPro" id="IPR037185">
    <property type="entry name" value="EmrE-like"/>
</dbReference>
<reference evidence="3 4" key="1">
    <citation type="submission" date="2018-05" db="EMBL/GenBank/DDBJ databases">
        <title>Marinifilum breve JC075T sp. nov., a marine bacterium isolated from Yongle Blue Hole in the South China Sea.</title>
        <authorList>
            <person name="Fu T."/>
        </authorList>
    </citation>
    <scope>NUCLEOTIDE SEQUENCE [LARGE SCALE GENOMIC DNA]</scope>
    <source>
        <strain evidence="3 4">JC075</strain>
    </source>
</reference>
<feature type="transmembrane region" description="Helical" evidence="1">
    <location>
        <begin position="34"/>
        <end position="55"/>
    </location>
</feature>
<feature type="transmembrane region" description="Helical" evidence="1">
    <location>
        <begin position="186"/>
        <end position="209"/>
    </location>
</feature>
<protein>
    <submittedName>
        <fullName evidence="3">EamA family transporter</fullName>
    </submittedName>
</protein>
<evidence type="ECO:0000313" key="3">
    <source>
        <dbReference type="EMBL" id="PXY00826.1"/>
    </source>
</evidence>
<evidence type="ECO:0000259" key="2">
    <source>
        <dbReference type="Pfam" id="PF00892"/>
    </source>
</evidence>
<dbReference type="OrthoDB" id="5729944at2"/>
<dbReference type="GO" id="GO:0016020">
    <property type="term" value="C:membrane"/>
    <property type="evidence" value="ECO:0007669"/>
    <property type="project" value="InterPro"/>
</dbReference>
<feature type="domain" description="EamA" evidence="2">
    <location>
        <begin position="7"/>
        <end position="141"/>
    </location>
</feature>